<dbReference type="RefSeq" id="WP_112375677.1">
    <property type="nucleotide sequence ID" value="NZ_CP069793.1"/>
</dbReference>
<protein>
    <submittedName>
        <fullName evidence="1">Uncharacterized protein</fullName>
    </submittedName>
</protein>
<dbReference type="AlphaFoldDB" id="A0A2X2JCR8"/>
<dbReference type="GeneID" id="97182093"/>
<evidence type="ECO:0000313" key="2">
    <source>
        <dbReference type="Proteomes" id="UP000251241"/>
    </source>
</evidence>
<accession>A0A2X2JCR8</accession>
<reference evidence="1 2" key="1">
    <citation type="submission" date="2018-06" db="EMBL/GenBank/DDBJ databases">
        <authorList>
            <consortium name="Pathogen Informatics"/>
            <person name="Doyle S."/>
        </authorList>
    </citation>
    <scope>NUCLEOTIDE SEQUENCE [LARGE SCALE GENOMIC DNA]</scope>
    <source>
        <strain evidence="1 2">NCTC11343</strain>
    </source>
</reference>
<gene>
    <name evidence="1" type="ORF">NCTC11343_04146</name>
</gene>
<proteinExistence type="predicted"/>
<evidence type="ECO:0000313" key="1">
    <source>
        <dbReference type="EMBL" id="SPZ92092.1"/>
    </source>
</evidence>
<sequence>MSSQNFSIESVLFGIENIKGPIELVQFSNRLASHEGIMSFNRMAIVKFSNPQINKALPNGVPTDETLLIANEIGPYLDIYLCIRSGKSCCRIATAHFPGGELYIHDEYRHTILLNKLSDKQIKDLFNVVREDLSIIQPKAIFTEF</sequence>
<dbReference type="EMBL" id="UAUU01000011">
    <property type="protein sequence ID" value="SPZ92092.1"/>
    <property type="molecule type" value="Genomic_DNA"/>
</dbReference>
<name>A0A2X2JCR8_SPHMU</name>
<dbReference type="Proteomes" id="UP000251241">
    <property type="component" value="Unassembled WGS sequence"/>
</dbReference>
<organism evidence="1 2">
    <name type="scientific">Sphingobacterium multivorum</name>
    <dbReference type="NCBI Taxonomy" id="28454"/>
    <lineage>
        <taxon>Bacteria</taxon>
        <taxon>Pseudomonadati</taxon>
        <taxon>Bacteroidota</taxon>
        <taxon>Sphingobacteriia</taxon>
        <taxon>Sphingobacteriales</taxon>
        <taxon>Sphingobacteriaceae</taxon>
        <taxon>Sphingobacterium</taxon>
    </lineage>
</organism>